<gene>
    <name evidence="1" type="ORF">SNE40_011318</name>
</gene>
<evidence type="ECO:0000313" key="2">
    <source>
        <dbReference type="Proteomes" id="UP001347796"/>
    </source>
</evidence>
<name>A0AAN8JMF2_PATCE</name>
<reference evidence="1 2" key="1">
    <citation type="submission" date="2024-01" db="EMBL/GenBank/DDBJ databases">
        <title>The genome of the rayed Mediterranean limpet Patella caerulea (Linnaeus, 1758).</title>
        <authorList>
            <person name="Anh-Thu Weber A."/>
            <person name="Halstead-Nussloch G."/>
        </authorList>
    </citation>
    <scope>NUCLEOTIDE SEQUENCE [LARGE SCALE GENOMIC DNA]</scope>
    <source>
        <strain evidence="1">AATW-2023a</strain>
        <tissue evidence="1">Whole specimen</tissue>
    </source>
</reference>
<evidence type="ECO:0000313" key="1">
    <source>
        <dbReference type="EMBL" id="KAK6178821.1"/>
    </source>
</evidence>
<protein>
    <submittedName>
        <fullName evidence="1">Uncharacterized protein</fullName>
    </submittedName>
</protein>
<sequence length="70" mass="7431">MDTDDTSDRADDEEDEDEAETVLNRLRFMRIGETKSGLGTIVLGFSEVFGGTTSGTAAALASRLSDSDLA</sequence>
<organism evidence="1 2">
    <name type="scientific">Patella caerulea</name>
    <name type="common">Rayed Mediterranean limpet</name>
    <dbReference type="NCBI Taxonomy" id="87958"/>
    <lineage>
        <taxon>Eukaryota</taxon>
        <taxon>Metazoa</taxon>
        <taxon>Spiralia</taxon>
        <taxon>Lophotrochozoa</taxon>
        <taxon>Mollusca</taxon>
        <taxon>Gastropoda</taxon>
        <taxon>Patellogastropoda</taxon>
        <taxon>Patelloidea</taxon>
        <taxon>Patellidae</taxon>
        <taxon>Patella</taxon>
    </lineage>
</organism>
<dbReference type="AlphaFoldDB" id="A0AAN8JMF2"/>
<dbReference type="Proteomes" id="UP001347796">
    <property type="component" value="Unassembled WGS sequence"/>
</dbReference>
<comment type="caution">
    <text evidence="1">The sequence shown here is derived from an EMBL/GenBank/DDBJ whole genome shotgun (WGS) entry which is preliminary data.</text>
</comment>
<dbReference type="EMBL" id="JAZGQO010000008">
    <property type="protein sequence ID" value="KAK6178821.1"/>
    <property type="molecule type" value="Genomic_DNA"/>
</dbReference>
<proteinExistence type="predicted"/>
<accession>A0AAN8JMF2</accession>
<keyword evidence="2" id="KW-1185">Reference proteome</keyword>